<feature type="transmembrane region" description="Helical" evidence="6">
    <location>
        <begin position="40"/>
        <end position="65"/>
    </location>
</feature>
<evidence type="ECO:0000256" key="2">
    <source>
        <dbReference type="ARBA" id="ARBA00010199"/>
    </source>
</evidence>
<protein>
    <submittedName>
        <fullName evidence="7">MATE family efflux transporter</fullName>
    </submittedName>
</protein>
<feature type="transmembrane region" description="Helical" evidence="6">
    <location>
        <begin position="228"/>
        <end position="253"/>
    </location>
</feature>
<dbReference type="Proteomes" id="UP000664265">
    <property type="component" value="Unassembled WGS sequence"/>
</dbReference>
<feature type="transmembrane region" description="Helical" evidence="6">
    <location>
        <begin position="12"/>
        <end position="34"/>
    </location>
</feature>
<dbReference type="Pfam" id="PF01554">
    <property type="entry name" value="MatE"/>
    <property type="match status" value="2"/>
</dbReference>
<comment type="similarity">
    <text evidence="2">Belongs to the multi antimicrobial extrusion (MATE) (TC 2.A.66.1) family.</text>
</comment>
<evidence type="ECO:0000313" key="7">
    <source>
        <dbReference type="EMBL" id="MBO1362798.1"/>
    </source>
</evidence>
<evidence type="ECO:0000256" key="3">
    <source>
        <dbReference type="ARBA" id="ARBA00022692"/>
    </source>
</evidence>
<keyword evidence="3 6" id="KW-0812">Transmembrane</keyword>
<feature type="transmembrane region" description="Helical" evidence="6">
    <location>
        <begin position="312"/>
        <end position="331"/>
    </location>
</feature>
<feature type="transmembrane region" description="Helical" evidence="6">
    <location>
        <begin position="409"/>
        <end position="428"/>
    </location>
</feature>
<feature type="transmembrane region" description="Helical" evidence="6">
    <location>
        <begin position="351"/>
        <end position="368"/>
    </location>
</feature>
<keyword evidence="8" id="KW-1185">Reference proteome</keyword>
<evidence type="ECO:0000256" key="6">
    <source>
        <dbReference type="SAM" id="Phobius"/>
    </source>
</evidence>
<proteinExistence type="inferred from homology"/>
<accession>A0ABS3M3P0</accession>
<name>A0ABS3M3P0_9BACT</name>
<keyword evidence="5 6" id="KW-0472">Membrane</keyword>
<dbReference type="EMBL" id="JAERMS010000005">
    <property type="protein sequence ID" value="MBO1362798.1"/>
    <property type="molecule type" value="Genomic_DNA"/>
</dbReference>
<feature type="transmembrane region" description="Helical" evidence="6">
    <location>
        <begin position="128"/>
        <end position="152"/>
    </location>
</feature>
<reference evidence="7 8" key="1">
    <citation type="submission" date="2021-01" db="EMBL/GenBank/DDBJ databases">
        <title>Prevotella A2931 sp. nov.</title>
        <authorList>
            <person name="Buhl M."/>
            <person name="Oberhettinger P."/>
        </authorList>
    </citation>
    <scope>NUCLEOTIDE SEQUENCE [LARGE SCALE GENOMIC DNA]</scope>
    <source>
        <strain evidence="7 8">A2931</strain>
    </source>
</reference>
<feature type="transmembrane region" description="Helical" evidence="6">
    <location>
        <begin position="380"/>
        <end position="403"/>
    </location>
</feature>
<evidence type="ECO:0000256" key="5">
    <source>
        <dbReference type="ARBA" id="ARBA00023136"/>
    </source>
</evidence>
<evidence type="ECO:0000313" key="8">
    <source>
        <dbReference type="Proteomes" id="UP000664265"/>
    </source>
</evidence>
<feature type="transmembrane region" description="Helical" evidence="6">
    <location>
        <begin position="164"/>
        <end position="182"/>
    </location>
</feature>
<sequence length="437" mass="48501">MFNKIDKQILKIALPSIISNITIPLLGLIDIAIVGHMGNVVYIGAVSVGSMIFNLIYWLFTFLRMGTSGLTSQSLGQRNLSEVTSVLLRSFTIAQGLALAIILTQQPLRQLLIFFIAPKADVMPYVDTYFNIVVWGAPAVLGINSLTGWFVGMQNTRIPMAVSIIQNVTNIVASLSLVYGLHMKIEGVATGTVIAQYAGLLTALFLLRKHYTRLIPYYQRNKVFIKVGILKFFSINKDIFLRTLCLVFTNLYFTSTGARLGTVILSANAVIMQLYLLFSYIMDGFAYAGEALGGRLYGAHNVRGFRKMVRRLFGWTLVLTAAYTLLYIVGSMDFIKLLTDEEPVLQATRNYIYWAWVVPAAGAAAFIWDGIFIGTTATKGMLISAFFSTAGFLAICLLTKPIIGNHGLWLAMIAYLALRGIIQTFIYLKSEKYKFNV</sequence>
<dbReference type="RefSeq" id="WP_107580883.1">
    <property type="nucleotide sequence ID" value="NZ_JAERMS010000005.1"/>
</dbReference>
<comment type="subcellular location">
    <subcellularLocation>
        <location evidence="1">Membrane</location>
        <topology evidence="1">Multi-pass membrane protein</topology>
    </subcellularLocation>
</comment>
<gene>
    <name evidence="7" type="ORF">JHU38_03220</name>
</gene>
<feature type="transmembrane region" description="Helical" evidence="6">
    <location>
        <begin position="188"/>
        <end position="207"/>
    </location>
</feature>
<dbReference type="PANTHER" id="PTHR42893:SF46">
    <property type="entry name" value="PROTEIN DETOXIFICATION 44, CHLOROPLASTIC"/>
    <property type="match status" value="1"/>
</dbReference>
<evidence type="ECO:0000256" key="1">
    <source>
        <dbReference type="ARBA" id="ARBA00004141"/>
    </source>
</evidence>
<dbReference type="PANTHER" id="PTHR42893">
    <property type="entry name" value="PROTEIN DETOXIFICATION 44, CHLOROPLASTIC-RELATED"/>
    <property type="match status" value="1"/>
</dbReference>
<evidence type="ECO:0000256" key="4">
    <source>
        <dbReference type="ARBA" id="ARBA00022989"/>
    </source>
</evidence>
<dbReference type="NCBIfam" id="TIGR00797">
    <property type="entry name" value="matE"/>
    <property type="match status" value="1"/>
</dbReference>
<dbReference type="InterPro" id="IPR002528">
    <property type="entry name" value="MATE_fam"/>
</dbReference>
<dbReference type="InterPro" id="IPR044644">
    <property type="entry name" value="DinF-like"/>
</dbReference>
<dbReference type="CDD" id="cd13136">
    <property type="entry name" value="MATE_DinF_like"/>
    <property type="match status" value="1"/>
</dbReference>
<feature type="transmembrane region" description="Helical" evidence="6">
    <location>
        <begin position="86"/>
        <end position="108"/>
    </location>
</feature>
<keyword evidence="4 6" id="KW-1133">Transmembrane helix</keyword>
<comment type="caution">
    <text evidence="7">The sequence shown here is derived from an EMBL/GenBank/DDBJ whole genome shotgun (WGS) entry which is preliminary data.</text>
</comment>
<organism evidence="7 8">
    <name type="scientific">Prevotella illustrans</name>
    <dbReference type="NCBI Taxonomy" id="2800387"/>
    <lineage>
        <taxon>Bacteria</taxon>
        <taxon>Pseudomonadati</taxon>
        <taxon>Bacteroidota</taxon>
        <taxon>Bacteroidia</taxon>
        <taxon>Bacteroidales</taxon>
        <taxon>Prevotellaceae</taxon>
        <taxon>Prevotella</taxon>
    </lineage>
</organism>